<organism evidence="3 4">
    <name type="scientific">Orbilia oligospora</name>
    <name type="common">Nematode-trapping fungus</name>
    <name type="synonym">Arthrobotrys oligospora</name>
    <dbReference type="NCBI Taxonomy" id="2813651"/>
    <lineage>
        <taxon>Eukaryota</taxon>
        <taxon>Fungi</taxon>
        <taxon>Dikarya</taxon>
        <taxon>Ascomycota</taxon>
        <taxon>Pezizomycotina</taxon>
        <taxon>Orbiliomycetes</taxon>
        <taxon>Orbiliales</taxon>
        <taxon>Orbiliaceae</taxon>
        <taxon>Orbilia</taxon>
    </lineage>
</organism>
<proteinExistence type="predicted"/>
<dbReference type="EMBL" id="WIQW01000186">
    <property type="protein sequence ID" value="KAF3078065.1"/>
    <property type="molecule type" value="Genomic_DNA"/>
</dbReference>
<keyword evidence="2" id="KW-0472">Membrane</keyword>
<feature type="compositionally biased region" description="Pro residues" evidence="1">
    <location>
        <begin position="251"/>
        <end position="261"/>
    </location>
</feature>
<reference evidence="3 4" key="1">
    <citation type="submission" date="2019-06" db="EMBL/GenBank/DDBJ databases">
        <authorList>
            <person name="Palmer J.M."/>
        </authorList>
    </citation>
    <scope>NUCLEOTIDE SEQUENCE [LARGE SCALE GENOMIC DNA]</scope>
    <source>
        <strain evidence="3 4">TWF102</strain>
    </source>
</reference>
<keyword evidence="2" id="KW-1133">Transmembrane helix</keyword>
<evidence type="ECO:0000313" key="3">
    <source>
        <dbReference type="EMBL" id="KAF3078065.1"/>
    </source>
</evidence>
<evidence type="ECO:0000313" key="4">
    <source>
        <dbReference type="Proteomes" id="UP000475325"/>
    </source>
</evidence>
<gene>
    <name evidence="3" type="ORF">TWF102_003841</name>
</gene>
<feature type="transmembrane region" description="Helical" evidence="2">
    <location>
        <begin position="12"/>
        <end position="33"/>
    </location>
</feature>
<accession>A0A7C8IW61</accession>
<evidence type="ECO:0000256" key="2">
    <source>
        <dbReference type="SAM" id="Phobius"/>
    </source>
</evidence>
<sequence>MPDARAQLIAPLVAIYCLLVAVAIVFALFVVFIELYSQVGFSVAKASKPNISVIPLFVMFPVPETKEQMDGGPEVNSHQEDCEDDETFNNIYRIEIPGQCQLEAGKAYRCPDVSPHFVRLLEEVAHNRVCSICNFRIGKRGGQEDLNNFIAAIKEPWDYARNLRIKANESNSALVAGYIRMAFCSITTIRDPFLRSIMNMHNNASLKSKIAMIVPNSVKRLDLPDECDARVAKRHGDSIKFNCDISVATAAPPPPPPPPTPTVDETEPESDKDSIFSRRRRRRVDASEWNWPAGKNKWDSD</sequence>
<feature type="region of interest" description="Disordered" evidence="1">
    <location>
        <begin position="247"/>
        <end position="301"/>
    </location>
</feature>
<keyword evidence="2" id="KW-0812">Transmembrane</keyword>
<name>A0A7C8IW61_ORBOL</name>
<comment type="caution">
    <text evidence="3">The sequence shown here is derived from an EMBL/GenBank/DDBJ whole genome shotgun (WGS) entry which is preliminary data.</text>
</comment>
<dbReference type="AlphaFoldDB" id="A0A7C8IW61"/>
<evidence type="ECO:0000256" key="1">
    <source>
        <dbReference type="SAM" id="MobiDB-lite"/>
    </source>
</evidence>
<dbReference type="Proteomes" id="UP000475325">
    <property type="component" value="Unassembled WGS sequence"/>
</dbReference>
<protein>
    <submittedName>
        <fullName evidence="3">Uncharacterized protein</fullName>
    </submittedName>
</protein>